<dbReference type="AlphaFoldDB" id="A0A0D2BBT1"/>
<feature type="region of interest" description="Disordered" evidence="7">
    <location>
        <begin position="471"/>
        <end position="507"/>
    </location>
</feature>
<feature type="compositionally biased region" description="Acidic residues" evidence="7">
    <location>
        <begin position="486"/>
        <end position="496"/>
    </location>
</feature>
<dbReference type="GO" id="GO:0000978">
    <property type="term" value="F:RNA polymerase II cis-regulatory region sequence-specific DNA binding"/>
    <property type="evidence" value="ECO:0007669"/>
    <property type="project" value="TreeGrafter"/>
</dbReference>
<dbReference type="Pfam" id="PF04082">
    <property type="entry name" value="Fungal_trans"/>
    <property type="match status" value="1"/>
</dbReference>
<keyword evidence="10" id="KW-1185">Reference proteome</keyword>
<dbReference type="OrthoDB" id="4337792at2759"/>
<keyword evidence="6" id="KW-0539">Nucleus</keyword>
<evidence type="ECO:0000313" key="9">
    <source>
        <dbReference type="EMBL" id="KIW49576.1"/>
    </source>
</evidence>
<dbReference type="InterPro" id="IPR051430">
    <property type="entry name" value="Fungal_TF_Env_Response"/>
</dbReference>
<dbReference type="CDD" id="cd00067">
    <property type="entry name" value="GAL4"/>
    <property type="match status" value="1"/>
</dbReference>
<dbReference type="SMART" id="SM00066">
    <property type="entry name" value="GAL4"/>
    <property type="match status" value="1"/>
</dbReference>
<dbReference type="Gene3D" id="4.10.240.10">
    <property type="entry name" value="Zn(2)-C6 fungal-type DNA-binding domain"/>
    <property type="match status" value="1"/>
</dbReference>
<feature type="region of interest" description="Disordered" evidence="7">
    <location>
        <begin position="570"/>
        <end position="593"/>
    </location>
</feature>
<evidence type="ECO:0000313" key="10">
    <source>
        <dbReference type="Proteomes" id="UP000054342"/>
    </source>
</evidence>
<dbReference type="InterPro" id="IPR036864">
    <property type="entry name" value="Zn2-C6_fun-type_DNA-bd_sf"/>
</dbReference>
<evidence type="ECO:0000256" key="7">
    <source>
        <dbReference type="SAM" id="MobiDB-lite"/>
    </source>
</evidence>
<dbReference type="PROSITE" id="PS00463">
    <property type="entry name" value="ZN2_CY6_FUNGAL_1"/>
    <property type="match status" value="1"/>
</dbReference>
<dbReference type="GO" id="GO:0001228">
    <property type="term" value="F:DNA-binding transcription activator activity, RNA polymerase II-specific"/>
    <property type="evidence" value="ECO:0007669"/>
    <property type="project" value="TreeGrafter"/>
</dbReference>
<dbReference type="Pfam" id="PF00172">
    <property type="entry name" value="Zn_clus"/>
    <property type="match status" value="1"/>
</dbReference>
<dbReference type="InterPro" id="IPR007219">
    <property type="entry name" value="XnlR_reg_dom"/>
</dbReference>
<keyword evidence="3" id="KW-0805">Transcription regulation</keyword>
<dbReference type="GO" id="GO:0008270">
    <property type="term" value="F:zinc ion binding"/>
    <property type="evidence" value="ECO:0007669"/>
    <property type="project" value="InterPro"/>
</dbReference>
<dbReference type="PROSITE" id="PS50048">
    <property type="entry name" value="ZN2_CY6_FUNGAL_2"/>
    <property type="match status" value="1"/>
</dbReference>
<dbReference type="RefSeq" id="XP_013310160.1">
    <property type="nucleotide sequence ID" value="XM_013454706.1"/>
</dbReference>
<dbReference type="GeneID" id="25333152"/>
<feature type="compositionally biased region" description="Basic and acidic residues" evidence="7">
    <location>
        <begin position="144"/>
        <end position="157"/>
    </location>
</feature>
<feature type="compositionally biased region" description="Basic and acidic residues" evidence="7">
    <location>
        <begin position="1"/>
        <end position="18"/>
    </location>
</feature>
<dbReference type="SUPFAM" id="SSF57701">
    <property type="entry name" value="Zn2/Cys6 DNA-binding domain"/>
    <property type="match status" value="1"/>
</dbReference>
<evidence type="ECO:0000256" key="6">
    <source>
        <dbReference type="ARBA" id="ARBA00023242"/>
    </source>
</evidence>
<dbReference type="CDD" id="cd12148">
    <property type="entry name" value="fungal_TF_MHR"/>
    <property type="match status" value="1"/>
</dbReference>
<keyword evidence="4" id="KW-0238">DNA-binding</keyword>
<dbReference type="PANTHER" id="PTHR31944:SF129">
    <property type="entry name" value="ASPYRIDONES CLUSTER REGULATOR APDR-RELATED"/>
    <property type="match status" value="1"/>
</dbReference>
<keyword evidence="1" id="KW-0479">Metal-binding</keyword>
<evidence type="ECO:0000259" key="8">
    <source>
        <dbReference type="PROSITE" id="PS50048"/>
    </source>
</evidence>
<feature type="compositionally biased region" description="Low complexity" evidence="7">
    <location>
        <begin position="76"/>
        <end position="97"/>
    </location>
</feature>
<evidence type="ECO:0000256" key="5">
    <source>
        <dbReference type="ARBA" id="ARBA00023163"/>
    </source>
</evidence>
<protein>
    <recommendedName>
        <fullName evidence="8">Zn(2)-C6 fungal-type domain-containing protein</fullName>
    </recommendedName>
</protein>
<organism evidence="9 10">
    <name type="scientific">Exophiala xenobiotica</name>
    <dbReference type="NCBI Taxonomy" id="348802"/>
    <lineage>
        <taxon>Eukaryota</taxon>
        <taxon>Fungi</taxon>
        <taxon>Dikarya</taxon>
        <taxon>Ascomycota</taxon>
        <taxon>Pezizomycotina</taxon>
        <taxon>Eurotiomycetes</taxon>
        <taxon>Chaetothyriomycetidae</taxon>
        <taxon>Chaetothyriales</taxon>
        <taxon>Herpotrichiellaceae</taxon>
        <taxon>Exophiala</taxon>
    </lineage>
</organism>
<dbReference type="HOGENOM" id="CLU_007091_3_0_1"/>
<dbReference type="EMBL" id="KN847323">
    <property type="protein sequence ID" value="KIW49576.1"/>
    <property type="molecule type" value="Genomic_DNA"/>
</dbReference>
<dbReference type="GO" id="GO:0005634">
    <property type="term" value="C:nucleus"/>
    <property type="evidence" value="ECO:0007669"/>
    <property type="project" value="TreeGrafter"/>
</dbReference>
<dbReference type="PANTHER" id="PTHR31944">
    <property type="entry name" value="HEME-RESPONSIVE ZINC FINGER TRANSCRIPTION FACTOR HAP1"/>
    <property type="match status" value="1"/>
</dbReference>
<feature type="domain" description="Zn(2)-C6 fungal-type" evidence="8">
    <location>
        <begin position="28"/>
        <end position="57"/>
    </location>
</feature>
<keyword evidence="2" id="KW-0862">Zinc</keyword>
<sequence length="822" mass="92015">MFQYGRKSDQRQRSMERQPRRRRRPALSCLECRRRKIKCDRNEPCAHCVSAKIQCTYKFYTDPPIDQRQPAEGSGALRPTLSPLASAPASPSASARASRNDLDRPRPVPENFVHPWGPRATAVAGPQQPRDDDPKATSSNDNRPQNDHPETIDRNDTRTQLGPDEQPDLRDLLQRVKKLEGSAATTNPLNALSETTQDILARQSGLRDSQTMLDKSRIVRWSHWMGTAPEFHLIGDCYTEVLGHSKAFSEDAETEALVAQIGDGLQKCKTIAKRIKLGRPSRCLSWREFGLSTPSREVADVMVNLYFRSFESTHRILHVPTFWSEYQRYWADPERGTATDLRLKILLVIAIGSSLSEYGDTDAGFRSMVHQWIYTAQAWLSGPLEKNRLNITGLQIHCLTILARQTFSIGADLVWMSMGSLVHRAMQMGLHRDPKHLPEMSVLQAELRRRLWATIVEMIIQSSLDSAMPPRISFDDFDTEPPSNNNDDEIQVEDESLTSKSSALQPHPKTVYTSTSLQLLLLDSWPTRLRILQLLNGLHSELSYVDVLALTAQMTDALKACNSFMQANTTASNNDNNNNQDGDPDSGSSPSGGGVTAFHRNLLDYLVRRFMIVLHCPFVSKARANPLFYYSLKVSLDSALALISPEPDAGFSHLMTIGGGLFREGLWYAQTAITLELLAEVEAQRRDGTLRRKISPYRDLLKKATRDIIALSVERIRRGETNIKSHMFLSMVLAQAEAMEAGVSYRFEMARAAVDSLDFCHALLENRVGNTTGGTGAFPSPNDNDMGRLTSTSTNLGGRGQDDYGLDFDLDLEFFLPDAGFT</sequence>
<dbReference type="Proteomes" id="UP000054342">
    <property type="component" value="Unassembled WGS sequence"/>
</dbReference>
<evidence type="ECO:0000256" key="4">
    <source>
        <dbReference type="ARBA" id="ARBA00023125"/>
    </source>
</evidence>
<feature type="compositionally biased region" description="Low complexity" evidence="7">
    <location>
        <begin position="570"/>
        <end position="589"/>
    </location>
</feature>
<evidence type="ECO:0000256" key="3">
    <source>
        <dbReference type="ARBA" id="ARBA00023015"/>
    </source>
</evidence>
<keyword evidence="5" id="KW-0804">Transcription</keyword>
<dbReference type="InterPro" id="IPR001138">
    <property type="entry name" value="Zn2Cys6_DnaBD"/>
</dbReference>
<proteinExistence type="predicted"/>
<feature type="region of interest" description="Disordered" evidence="7">
    <location>
        <begin position="66"/>
        <end position="168"/>
    </location>
</feature>
<feature type="region of interest" description="Disordered" evidence="7">
    <location>
        <begin position="1"/>
        <end position="24"/>
    </location>
</feature>
<dbReference type="GO" id="GO:0006351">
    <property type="term" value="P:DNA-templated transcription"/>
    <property type="evidence" value="ECO:0007669"/>
    <property type="project" value="InterPro"/>
</dbReference>
<reference evidence="9 10" key="1">
    <citation type="submission" date="2015-01" db="EMBL/GenBank/DDBJ databases">
        <title>The Genome Sequence of Exophiala xenobiotica CBS118157.</title>
        <authorList>
            <consortium name="The Broad Institute Genomics Platform"/>
            <person name="Cuomo C."/>
            <person name="de Hoog S."/>
            <person name="Gorbushina A."/>
            <person name="Stielow B."/>
            <person name="Teixiera M."/>
            <person name="Abouelleil A."/>
            <person name="Chapman S.B."/>
            <person name="Priest M."/>
            <person name="Young S.K."/>
            <person name="Wortman J."/>
            <person name="Nusbaum C."/>
            <person name="Birren B."/>
        </authorList>
    </citation>
    <scope>NUCLEOTIDE SEQUENCE [LARGE SCALE GENOMIC DNA]</scope>
    <source>
        <strain evidence="9 10">CBS 118157</strain>
    </source>
</reference>
<feature type="compositionally biased region" description="Basic and acidic residues" evidence="7">
    <location>
        <begin position="98"/>
        <end position="107"/>
    </location>
</feature>
<name>A0A0D2BBT1_9EURO</name>
<dbReference type="SMART" id="SM00906">
    <property type="entry name" value="Fungal_trans"/>
    <property type="match status" value="1"/>
</dbReference>
<gene>
    <name evidence="9" type="ORF">PV05_11244</name>
</gene>
<evidence type="ECO:0000256" key="2">
    <source>
        <dbReference type="ARBA" id="ARBA00022833"/>
    </source>
</evidence>
<evidence type="ECO:0000256" key="1">
    <source>
        <dbReference type="ARBA" id="ARBA00022723"/>
    </source>
</evidence>
<accession>A0A0D2BBT1</accession>